<feature type="transmembrane region" description="Helical" evidence="1">
    <location>
        <begin position="436"/>
        <end position="458"/>
    </location>
</feature>
<feature type="transmembrane region" description="Helical" evidence="1">
    <location>
        <begin position="402"/>
        <end position="424"/>
    </location>
</feature>
<feature type="transmembrane region" description="Helical" evidence="1">
    <location>
        <begin position="337"/>
        <end position="362"/>
    </location>
</feature>
<evidence type="ECO:0000256" key="1">
    <source>
        <dbReference type="SAM" id="Phobius"/>
    </source>
</evidence>
<feature type="transmembrane region" description="Helical" evidence="1">
    <location>
        <begin position="244"/>
        <end position="265"/>
    </location>
</feature>
<accession>A0ABW6R109</accession>
<feature type="transmembrane region" description="Helical" evidence="1">
    <location>
        <begin position="133"/>
        <end position="158"/>
    </location>
</feature>
<feature type="transmembrane region" description="Helical" evidence="1">
    <location>
        <begin position="164"/>
        <end position="187"/>
    </location>
</feature>
<feature type="transmembrane region" description="Helical" evidence="1">
    <location>
        <begin position="511"/>
        <end position="532"/>
    </location>
</feature>
<dbReference type="Proteomes" id="UP001601948">
    <property type="component" value="Unassembled WGS sequence"/>
</dbReference>
<comment type="caution">
    <text evidence="2">The sequence shown here is derived from an EMBL/GenBank/DDBJ whole genome shotgun (WGS) entry which is preliminary data.</text>
</comment>
<organism evidence="2 3">
    <name type="scientific">Nocardia suismassiliense</name>
    <dbReference type="NCBI Taxonomy" id="2077092"/>
    <lineage>
        <taxon>Bacteria</taxon>
        <taxon>Bacillati</taxon>
        <taxon>Actinomycetota</taxon>
        <taxon>Actinomycetes</taxon>
        <taxon>Mycobacteriales</taxon>
        <taxon>Nocardiaceae</taxon>
        <taxon>Nocardia</taxon>
    </lineage>
</organism>
<feature type="transmembrane region" description="Helical" evidence="1">
    <location>
        <begin position="304"/>
        <end position="325"/>
    </location>
</feature>
<feature type="transmembrane region" description="Helical" evidence="1">
    <location>
        <begin position="199"/>
        <end position="224"/>
    </location>
</feature>
<keyword evidence="1" id="KW-1133">Transmembrane helix</keyword>
<keyword evidence="1" id="KW-0812">Transmembrane</keyword>
<keyword evidence="1" id="KW-0472">Membrane</keyword>
<evidence type="ECO:0000313" key="2">
    <source>
        <dbReference type="EMBL" id="MFF3227204.1"/>
    </source>
</evidence>
<feature type="transmembrane region" description="Helical" evidence="1">
    <location>
        <begin position="30"/>
        <end position="48"/>
    </location>
</feature>
<dbReference type="EMBL" id="JBIAPI010000009">
    <property type="protein sequence ID" value="MFF3227204.1"/>
    <property type="molecule type" value="Genomic_DNA"/>
</dbReference>
<name>A0ABW6R109_9NOCA</name>
<feature type="transmembrane region" description="Helical" evidence="1">
    <location>
        <begin position="95"/>
        <end position="112"/>
    </location>
</feature>
<gene>
    <name evidence="2" type="ORF">ACFYV7_30710</name>
</gene>
<evidence type="ECO:0000313" key="3">
    <source>
        <dbReference type="Proteomes" id="UP001601948"/>
    </source>
</evidence>
<sequence>MTTSTTVSAGVFRPGRAVARLTRRQTQRGALFVAAIAAGMSALVDFQYRTTFADTVDSGAIRALAENPAIRVLFGPPLALSDAGGFTVWRTGTPILVLCGVWALLAATRLTRGAEDAGHWELLLGGRLRPLDLLVRVTGTLWLAAAVIAVGVGTALIVTGTDPLGALLHAACVFGTTATFGGVGLLTAQLVSSRSAATWLASAVVGVGLLLRMLADGVAAFAWAAWFTPFGLAARVAPYADNRVAPLLVLLLFVVVPAASAFAVVARRDLGGAVIVVSGTRAPRTRLLGSVAGFAVRRAAAPTAGWAVGIGAYFLLIGALISSILEFMDENPRFAELAATAGFGGLGSATGFAAAMFALLALPAGGYAESRISAMVADEKARRWTALHALPLSRYYSAGTEIAVTVGGLVVLLVAAASAMWAGAVLAGAPLTLGDALAGAANVAPVALLALGAAVLAFGWRPDAVGVIGAIPVVGGFLLDVVVQSTGAPGWIREISPFAHLAAVPDTAPDWAASATMIAITIVAIAIGMYGYTRRDLQG</sequence>
<keyword evidence="3" id="KW-1185">Reference proteome</keyword>
<proteinExistence type="predicted"/>
<dbReference type="RefSeq" id="WP_387723068.1">
    <property type="nucleotide sequence ID" value="NZ_JBIAPI010000009.1"/>
</dbReference>
<feature type="transmembrane region" description="Helical" evidence="1">
    <location>
        <begin position="465"/>
        <end position="483"/>
    </location>
</feature>
<reference evidence="2 3" key="1">
    <citation type="submission" date="2024-10" db="EMBL/GenBank/DDBJ databases">
        <title>The Natural Products Discovery Center: Release of the First 8490 Sequenced Strains for Exploring Actinobacteria Biosynthetic Diversity.</title>
        <authorList>
            <person name="Kalkreuter E."/>
            <person name="Kautsar S.A."/>
            <person name="Yang D."/>
            <person name="Bader C.D."/>
            <person name="Teijaro C.N."/>
            <person name="Fluegel L."/>
            <person name="Davis C.M."/>
            <person name="Simpson J.R."/>
            <person name="Lauterbach L."/>
            <person name="Steele A.D."/>
            <person name="Gui C."/>
            <person name="Meng S."/>
            <person name="Li G."/>
            <person name="Viehrig K."/>
            <person name="Ye F."/>
            <person name="Su P."/>
            <person name="Kiefer A.F."/>
            <person name="Nichols A."/>
            <person name="Cepeda A.J."/>
            <person name="Yan W."/>
            <person name="Fan B."/>
            <person name="Jiang Y."/>
            <person name="Adhikari A."/>
            <person name="Zheng C.-J."/>
            <person name="Schuster L."/>
            <person name="Cowan T.M."/>
            <person name="Smanski M.J."/>
            <person name="Chevrette M.G."/>
            <person name="De Carvalho L.P.S."/>
            <person name="Shen B."/>
        </authorList>
    </citation>
    <scope>NUCLEOTIDE SEQUENCE [LARGE SCALE GENOMIC DNA]</scope>
    <source>
        <strain evidence="2 3">NPDC003040</strain>
    </source>
</reference>
<protein>
    <submittedName>
        <fullName evidence="2">Polyketide antibiotic transporter</fullName>
    </submittedName>
</protein>